<protein>
    <submittedName>
        <fullName evidence="1">Uncharacterized protein</fullName>
    </submittedName>
</protein>
<dbReference type="Proteomes" id="UP001162501">
    <property type="component" value="Chromosome 15"/>
</dbReference>
<gene>
    <name evidence="1" type="ORF">MRATA1EN3_LOCUS7064</name>
</gene>
<name>A0ACB0E5U8_RANTA</name>
<evidence type="ECO:0000313" key="1">
    <source>
        <dbReference type="EMBL" id="CAI9695851.1"/>
    </source>
</evidence>
<reference evidence="1" key="1">
    <citation type="submission" date="2023-05" db="EMBL/GenBank/DDBJ databases">
        <authorList>
            <consortium name="ELIXIR-Norway"/>
        </authorList>
    </citation>
    <scope>NUCLEOTIDE SEQUENCE</scope>
</reference>
<accession>A0ACB0E5U8</accession>
<dbReference type="EMBL" id="OX596099">
    <property type="protein sequence ID" value="CAI9695851.1"/>
    <property type="molecule type" value="Genomic_DNA"/>
</dbReference>
<evidence type="ECO:0000313" key="2">
    <source>
        <dbReference type="Proteomes" id="UP001162501"/>
    </source>
</evidence>
<sequence length="332" mass="34061">MGFPAPRQRGGQPSRQAPRPPAHLARGAAGQPVSQPPLRQDAHLRGIPEPNESAGQNKNPTRLTQPGDSPPPPGARFLATPRKFRPLGLSARGSGRARSAGGASLPSPEARFPAGREPAPALPAASSLTSGKKLSIVPRALPNLPESGSQLSRKSMQPKVRGNHACQGATPRNSSPRGSPAAISVSPFSAFAPFVCPNPRLNASVPTAAFVSSGSKFLTPGRSARERRTAGAQGGQENSGHRASPGGSSPSSSAAAVRIRRPELTGSQSHRDSRTGAHGPPRPLVRARPLARIAPPSTEPRPPSRPTRGSLATPCPSGSPALSTPLPALPPG</sequence>
<proteinExistence type="predicted"/>
<organism evidence="1 2">
    <name type="scientific">Rangifer tarandus platyrhynchus</name>
    <name type="common">Svalbard reindeer</name>
    <dbReference type="NCBI Taxonomy" id="3082113"/>
    <lineage>
        <taxon>Eukaryota</taxon>
        <taxon>Metazoa</taxon>
        <taxon>Chordata</taxon>
        <taxon>Craniata</taxon>
        <taxon>Vertebrata</taxon>
        <taxon>Euteleostomi</taxon>
        <taxon>Mammalia</taxon>
        <taxon>Eutheria</taxon>
        <taxon>Laurasiatheria</taxon>
        <taxon>Artiodactyla</taxon>
        <taxon>Ruminantia</taxon>
        <taxon>Pecora</taxon>
        <taxon>Cervidae</taxon>
        <taxon>Odocoileinae</taxon>
        <taxon>Rangifer</taxon>
    </lineage>
</organism>